<dbReference type="Proteomes" id="UP000324120">
    <property type="component" value="Unassembled WGS sequence"/>
</dbReference>
<organism evidence="14 19">
    <name type="scientific">Escherichia coli</name>
    <dbReference type="NCBI Taxonomy" id="562"/>
    <lineage>
        <taxon>Bacteria</taxon>
        <taxon>Pseudomonadati</taxon>
        <taxon>Pseudomonadota</taxon>
        <taxon>Gammaproteobacteria</taxon>
        <taxon>Enterobacterales</taxon>
        <taxon>Enterobacteriaceae</taxon>
        <taxon>Escherichia</taxon>
    </lineage>
</organism>
<evidence type="ECO:0000313" key="25">
    <source>
        <dbReference type="Proteomes" id="UP000438958"/>
    </source>
</evidence>
<evidence type="ECO:0000313" key="19">
    <source>
        <dbReference type="Proteomes" id="UP000184077"/>
    </source>
</evidence>
<evidence type="ECO:0000313" key="11">
    <source>
        <dbReference type="EMBL" id="MBZ4694582.1"/>
    </source>
</evidence>
<dbReference type="EMBL" id="UASG01000011">
    <property type="protein sequence ID" value="SPX30460.1"/>
    <property type="molecule type" value="Genomic_DNA"/>
</dbReference>
<dbReference type="NCBIfam" id="TIGR00785">
    <property type="entry name" value="dass"/>
    <property type="match status" value="1"/>
</dbReference>
<dbReference type="PANTHER" id="PTHR42826">
    <property type="entry name" value="DICARBOXYLATE TRANSPORTER 2.1, CHLOROPLASTIC"/>
    <property type="match status" value="1"/>
</dbReference>
<protein>
    <submittedName>
        <fullName evidence="7">Anion permease</fullName>
    </submittedName>
    <submittedName>
        <fullName evidence="9">DASS family sodium-coupled anion symporter</fullName>
    </submittedName>
    <submittedName>
        <fullName evidence="16 17">Sodium:sulfate symporter</fullName>
    </submittedName>
</protein>
<feature type="transmembrane region" description="Helical" evidence="6">
    <location>
        <begin position="445"/>
        <end position="468"/>
    </location>
</feature>
<dbReference type="AlphaFoldDB" id="A0A023LEQ8"/>
<evidence type="ECO:0000313" key="10">
    <source>
        <dbReference type="EMBL" id="HAZ7493243.1"/>
    </source>
</evidence>
<comment type="similarity">
    <text evidence="2">Belongs to the SLC13A/DASS transporter (TC 2.A.47) family. DIT1 subfamily.</text>
</comment>
<dbReference type="Proteomes" id="UP000438958">
    <property type="component" value="Unassembled WGS sequence"/>
</dbReference>
<dbReference type="InterPro" id="IPR030676">
    <property type="entry name" value="CitT-rel"/>
</dbReference>
<dbReference type="Proteomes" id="UP000842519">
    <property type="component" value="Unassembled WGS sequence"/>
</dbReference>
<feature type="transmembrane region" description="Helical" evidence="6">
    <location>
        <begin position="327"/>
        <end position="345"/>
    </location>
</feature>
<reference evidence="9 27" key="3">
    <citation type="journal article" date="2018" name="Genome Biol.">
        <title>SKESA: strategic k-mer extension for scrupulous assemblies.</title>
        <authorList>
            <person name="Souvorov A."/>
            <person name="Agarwala R."/>
            <person name="Lipman D.J."/>
        </authorList>
    </citation>
    <scope>NUCLEOTIDE SEQUENCE</scope>
    <source>
        <strain evidence="9">Ecoli[ST-405]</strain>
        <strain evidence="27">ecoli[ST-405]</strain>
        <strain evidence="10">SJP41</strain>
    </source>
</reference>
<dbReference type="EMBL" id="JACCJF010000017">
    <property type="protein sequence ID" value="MBZ4694582.1"/>
    <property type="molecule type" value="Genomic_DNA"/>
</dbReference>
<reference evidence="10" key="10">
    <citation type="submission" date="2021-03" db="EMBL/GenBank/DDBJ databases">
        <authorList>
            <consortium name="NCBI Pathogen Detection Project"/>
        </authorList>
    </citation>
    <scope>NUCLEOTIDE SEQUENCE</scope>
    <source>
        <strain evidence="9">Ecoli[ST-405]</strain>
        <strain evidence="10">SJP41</strain>
    </source>
</reference>
<dbReference type="EMBL" id="RDDM01000170">
    <property type="protein sequence ID" value="RLY55842.1"/>
    <property type="molecule type" value="Genomic_DNA"/>
</dbReference>
<evidence type="ECO:0000313" key="23">
    <source>
        <dbReference type="Proteomes" id="UP000281340"/>
    </source>
</evidence>
<evidence type="ECO:0000313" key="24">
    <source>
        <dbReference type="Proteomes" id="UP000324120"/>
    </source>
</evidence>
<feature type="transmembrane region" description="Helical" evidence="6">
    <location>
        <begin position="218"/>
        <end position="244"/>
    </location>
</feature>
<dbReference type="Proteomes" id="UP000528199">
    <property type="component" value="Unassembled WGS sequence"/>
</dbReference>
<evidence type="ECO:0000313" key="26">
    <source>
        <dbReference type="Proteomes" id="UP000528199"/>
    </source>
</evidence>
<evidence type="ECO:0000256" key="3">
    <source>
        <dbReference type="ARBA" id="ARBA00022692"/>
    </source>
</evidence>
<dbReference type="EMBL" id="UFZL01000003">
    <property type="protein sequence ID" value="STE75959.1"/>
    <property type="molecule type" value="Genomic_DNA"/>
</dbReference>
<feature type="transmembrane region" description="Helical" evidence="6">
    <location>
        <begin position="178"/>
        <end position="198"/>
    </location>
</feature>
<reference evidence="18 24" key="8">
    <citation type="submission" date="2019-06" db="EMBL/GenBank/DDBJ databases">
        <title>The presence and diversity of blaCTX-M among Escherichia coli from urban wastewater and feedlot cattle, in Alberta, Canada.</title>
        <authorList>
            <person name="Cormier A.C."/>
            <person name="Chalmer G."/>
            <person name="Cook S.R."/>
            <person name="Zaheer R."/>
            <person name="Hannon S.J."/>
            <person name="Booker C.W."/>
            <person name="Read R."/>
            <person name="Gow S.P."/>
            <person name="Mcallister T.A."/>
            <person name="Boerlin P."/>
        </authorList>
    </citation>
    <scope>NUCLEOTIDE SEQUENCE [LARGE SCALE GENOMIC DNA]</scope>
    <source>
        <strain evidence="18 24">347</strain>
    </source>
</reference>
<reference evidence="14 19" key="1">
    <citation type="submission" date="2016-10" db="EMBL/GenBank/DDBJ databases">
        <title>Comprehensive resistome analysis reveals the prevalence of NDM and MCR-1 in Chinese poultry production.</title>
        <authorList>
            <person name="Wang Y."/>
            <person name="Zhang R."/>
            <person name="Li J."/>
            <person name="Wu Z."/>
            <person name="Wenjuan Y."/>
            <person name="Schwarz S."/>
            <person name="Tyrrell J."/>
            <person name="Zheng Y."/>
            <person name="Wang S."/>
            <person name="Shen Z."/>
            <person name="Liu Z."/>
            <person name="Lei L."/>
            <person name="Li M."/>
            <person name="Zhang Q."/>
            <person name="Wu C."/>
            <person name="Zhang Q."/>
            <person name="Wu Y."/>
            <person name="Walsh T."/>
            <person name="Shen J."/>
        </authorList>
    </citation>
    <scope>NUCLEOTIDE SEQUENCE [LARGE SCALE GENOMIC DNA]</scope>
    <source>
        <strain evidence="14 19">574</strain>
    </source>
</reference>
<keyword evidence="5 6" id="KW-0472">Membrane</keyword>
<evidence type="ECO:0000256" key="2">
    <source>
        <dbReference type="ARBA" id="ARBA00007349"/>
    </source>
</evidence>
<gene>
    <name evidence="12" type="primary">ybhI</name>
    <name evidence="14" type="ORF">BK300_18640</name>
    <name evidence="8" type="ORF">BKL28_000401</name>
    <name evidence="7" type="ORF">CQ842_03810</name>
    <name evidence="11" type="ORF">CQ842_16285</name>
    <name evidence="15" type="ORF">EAI46_18745</name>
    <name evidence="18" type="ORF">FKO60_07080</name>
    <name evidence="13" type="ORF">GKF66_27270</name>
    <name evidence="9" type="ORF">HLZ39_20210</name>
    <name evidence="10" type="ORF">J8F57_003497</name>
    <name evidence="16" type="ORF">NCTC10279_02776</name>
    <name evidence="17" type="ORF">NCTC10764_04857</name>
    <name evidence="12" type="ORF">Q2V20_22335</name>
</gene>
<evidence type="ECO:0000313" key="17">
    <source>
        <dbReference type="EMBL" id="STE75959.1"/>
    </source>
</evidence>
<feature type="transmembrane region" description="Helical" evidence="6">
    <location>
        <begin position="91"/>
        <end position="108"/>
    </location>
</feature>
<feature type="transmembrane region" description="Helical" evidence="6">
    <location>
        <begin position="147"/>
        <end position="166"/>
    </location>
</feature>
<evidence type="ECO:0000313" key="7">
    <source>
        <dbReference type="EMBL" id="ATP22789.1"/>
    </source>
</evidence>
<dbReference type="RefSeq" id="WP_001036486.1">
    <property type="nucleotide sequence ID" value="NZ_AP019803.1"/>
</dbReference>
<dbReference type="Proteomes" id="UP000868636">
    <property type="component" value="Unassembled WGS sequence"/>
</dbReference>
<dbReference type="EMBL" id="AASUOH010000002">
    <property type="protein sequence ID" value="EFH0041671.1"/>
    <property type="molecule type" value="Genomic_DNA"/>
</dbReference>
<dbReference type="GO" id="GO:0022857">
    <property type="term" value="F:transmembrane transporter activity"/>
    <property type="evidence" value="ECO:0007669"/>
    <property type="project" value="InterPro"/>
</dbReference>
<accession>A0A023LEQ8</accession>
<dbReference type="EMBL" id="DADPIR010000025">
    <property type="protein sequence ID" value="HAZ7493243.1"/>
    <property type="molecule type" value="Genomic_DNA"/>
</dbReference>
<feature type="transmembrane region" description="Helical" evidence="6">
    <location>
        <begin position="55"/>
        <end position="71"/>
    </location>
</feature>
<evidence type="ECO:0000313" key="13">
    <source>
        <dbReference type="EMBL" id="MSI72395.1"/>
    </source>
</evidence>
<feature type="transmembrane region" description="Helical" evidence="6">
    <location>
        <begin position="273"/>
        <end position="291"/>
    </location>
</feature>
<reference evidence="13 25" key="7">
    <citation type="journal article" date="2019" name="Nat. Med.">
        <title>A library of human gut bacterial isolates paired with longitudinal multiomics data enables mechanistic microbiome research.</title>
        <authorList>
            <person name="Poyet M."/>
            <person name="Groussin M."/>
            <person name="Gibbons S.M."/>
            <person name="Avila-Pacheco J."/>
            <person name="Jiang X."/>
            <person name="Kearney S.M."/>
            <person name="Perrotta A.R."/>
            <person name="Berdy B."/>
            <person name="Zhao S."/>
            <person name="Lieberman T.D."/>
            <person name="Swanson P.K."/>
            <person name="Smith M."/>
            <person name="Roesemann S."/>
            <person name="Alexander J.E."/>
            <person name="Rich S.A."/>
            <person name="Livny J."/>
            <person name="Vlamakis H."/>
            <person name="Clish C."/>
            <person name="Bullock K."/>
            <person name="Deik A."/>
            <person name="Scott J."/>
            <person name="Pierce K.A."/>
            <person name="Xavier R.J."/>
            <person name="Alm E.J."/>
        </authorList>
    </citation>
    <scope>NUCLEOTIDE SEQUENCE [LARGE SCALE GENOMIC DNA]</scope>
    <source>
        <strain evidence="13 25">BIOML-A382</strain>
    </source>
</reference>
<dbReference type="EMBL" id="JAUKXU010000025">
    <property type="protein sequence ID" value="MDO2576839.1"/>
    <property type="molecule type" value="Genomic_DNA"/>
</dbReference>
<evidence type="ECO:0000313" key="9">
    <source>
        <dbReference type="EMBL" id="HAJ5806790.1"/>
    </source>
</evidence>
<evidence type="ECO:0000313" key="15">
    <source>
        <dbReference type="EMBL" id="RLY55842.1"/>
    </source>
</evidence>
<evidence type="ECO:0000256" key="6">
    <source>
        <dbReference type="SAM" id="Phobius"/>
    </source>
</evidence>
<accession>A0A0J3Z1V9</accession>
<reference evidence="8 26" key="5">
    <citation type="submission" date="2018-08" db="EMBL/GenBank/DDBJ databases">
        <authorList>
            <consortium name="PulseNet: The National Subtyping Network for Foodborne Disease Surveillance"/>
            <person name="Tarr C.L."/>
            <person name="Trees E."/>
            <person name="Katz L.S."/>
            <person name="Carleton-Romer H.A."/>
            <person name="Stroika S."/>
            <person name="Kucerova Z."/>
            <person name="Roache K.F."/>
            <person name="Sabol A.L."/>
            <person name="Besser J."/>
            <person name="Gerner-Smidt P."/>
        </authorList>
    </citation>
    <scope>NUCLEOTIDE SEQUENCE [LARGE SCALE GENOMIC DNA]</scope>
    <source>
        <strain evidence="8 26">PNUSAE004760</strain>
    </source>
</reference>
<proteinExistence type="inferred from homology"/>
<dbReference type="Proteomes" id="UP000255201">
    <property type="component" value="Unassembled WGS sequence"/>
</dbReference>
<reference evidence="12" key="11">
    <citation type="submission" date="2023-07" db="EMBL/GenBank/DDBJ databases">
        <title>High risk of intestinal colonization with ESBL-producing Escherichia coli among soldiers of military contingents in specific geographic regions.</title>
        <authorList>
            <person name="Literacka E."/>
        </authorList>
    </citation>
    <scope>NUCLEOTIDE SEQUENCE</scope>
    <source>
        <strain evidence="12">66</strain>
    </source>
</reference>
<sequence>MNKKSLWKLILILAIPCIIGFMPAPAGLSELAWVLFGIYLAAIVGLVIKPFPEPVVLLIAVAASMVVVGNLSDGAFKTTAVLSGYSSGTTWLVFSAFTLSAAFVTTGLGKRIAYLLIGKIGSTTLGLGYVTVFLDLVLAPATPSNTARAGGIVLPIINSVAVALGSEPEKSPRRVGHYLMMSIYMVTKTTSYMFFTAMAGNILALKMINDILHLQISWGGWALAAGLPGIIMLLVTPLVIYTMYPPEIKKVDNKTIAKAGLAELGPMKIREKMLLGVFVLALLGWIFSKSLGVDESTVAIVVMATMLLLGIVTWEDVVKNKGGWNTLIWYGGIIGLSSLLSKVKFFEWLAEVFKNNLAFDGHGNVAFFVIIFLSIIVRYFFASGSAYIVAMLPVFAMLANVSGAPLMLTALALLFSNSYGGMVTHYGGAAGPVIFGVGYNDIKSWWLVGAVLTILTFLVHITLGVWWWNMLIGWNML</sequence>
<evidence type="ECO:0000313" key="14">
    <source>
        <dbReference type="EMBL" id="OJN35945.1"/>
    </source>
</evidence>
<comment type="subcellular location">
    <subcellularLocation>
        <location evidence="1">Membrane</location>
        <topology evidence="1">Multi-pass membrane protein</topology>
    </subcellularLocation>
</comment>
<feature type="transmembrane region" description="Helical" evidence="6">
    <location>
        <begin position="120"/>
        <end position="141"/>
    </location>
</feature>
<feature type="transmembrane region" description="Helical" evidence="6">
    <location>
        <begin position="365"/>
        <end position="381"/>
    </location>
</feature>
<feature type="transmembrane region" description="Helical" evidence="6">
    <location>
        <begin position="297"/>
        <end position="315"/>
    </location>
</feature>
<evidence type="ECO:0000313" key="27">
    <source>
        <dbReference type="Proteomes" id="UP000842519"/>
    </source>
</evidence>
<dbReference type="PIRSF" id="PIRSF002457">
    <property type="entry name" value="DASS"/>
    <property type="match status" value="1"/>
</dbReference>
<evidence type="ECO:0000313" key="21">
    <source>
        <dbReference type="Proteomes" id="UP000250385"/>
    </source>
</evidence>
<dbReference type="EMBL" id="VHKY01000003">
    <property type="protein sequence ID" value="TZE50035.1"/>
    <property type="molecule type" value="Genomic_DNA"/>
</dbReference>
<dbReference type="GO" id="GO:0016020">
    <property type="term" value="C:membrane"/>
    <property type="evidence" value="ECO:0007669"/>
    <property type="project" value="UniProtKB-SubCell"/>
</dbReference>
<evidence type="ECO:0000313" key="20">
    <source>
        <dbReference type="Proteomes" id="UP000225264"/>
    </source>
</evidence>
<evidence type="ECO:0000313" key="18">
    <source>
        <dbReference type="EMBL" id="TZE50035.1"/>
    </source>
</evidence>
<evidence type="ECO:0000256" key="5">
    <source>
        <dbReference type="ARBA" id="ARBA00023136"/>
    </source>
</evidence>
<dbReference type="Proteomes" id="UP000225264">
    <property type="component" value="Unassembled WGS sequence"/>
</dbReference>
<feature type="transmembrane region" description="Helical" evidence="6">
    <location>
        <begin position="388"/>
        <end position="415"/>
    </location>
</feature>
<evidence type="ECO:0000256" key="4">
    <source>
        <dbReference type="ARBA" id="ARBA00022989"/>
    </source>
</evidence>
<name>A0A023LEQ8_ECOLX</name>
<dbReference type="Pfam" id="PF00939">
    <property type="entry name" value="Na_sulph_symp"/>
    <property type="match status" value="1"/>
</dbReference>
<feature type="transmembrane region" description="Helical" evidence="6">
    <location>
        <begin position="31"/>
        <end position="48"/>
    </location>
</feature>
<evidence type="ECO:0000256" key="1">
    <source>
        <dbReference type="ARBA" id="ARBA00004141"/>
    </source>
</evidence>
<dbReference type="InterPro" id="IPR001898">
    <property type="entry name" value="SLC13A/DASS"/>
</dbReference>
<evidence type="ECO:0000313" key="22">
    <source>
        <dbReference type="Proteomes" id="UP000255201"/>
    </source>
</evidence>
<reference evidence="21 22" key="4">
    <citation type="submission" date="2018-06" db="EMBL/GenBank/DDBJ databases">
        <authorList>
            <consortium name="Pathogen Informatics"/>
            <person name="Doyle S."/>
        </authorList>
    </citation>
    <scope>NUCLEOTIDE SEQUENCE [LARGE SCALE GENOMIC DNA]</scope>
    <source>
        <strain evidence="16 21">NCTC10279</strain>
        <strain evidence="17 22">NCTC10764</strain>
    </source>
</reference>
<dbReference type="Proteomes" id="UP000281340">
    <property type="component" value="Unassembled WGS sequence"/>
</dbReference>
<dbReference type="Proteomes" id="UP000250385">
    <property type="component" value="Unassembled WGS sequence"/>
</dbReference>
<evidence type="ECO:0000313" key="16">
    <source>
        <dbReference type="EMBL" id="SPX30460.1"/>
    </source>
</evidence>
<dbReference type="Proteomes" id="UP000184077">
    <property type="component" value="Unassembled WGS sequence"/>
</dbReference>
<keyword evidence="3 6" id="KW-0812">Transmembrane</keyword>
<dbReference type="Proteomes" id="UP001173661">
    <property type="component" value="Unassembled WGS sequence"/>
</dbReference>
<dbReference type="EMBL" id="CP024092">
    <property type="protein sequence ID" value="ATP22789.1"/>
    <property type="molecule type" value="Genomic_DNA"/>
</dbReference>
<dbReference type="OMA" id="VPLATWW"/>
<dbReference type="GeneID" id="86863280"/>
<keyword evidence="4 6" id="KW-1133">Transmembrane helix</keyword>
<dbReference type="EMBL" id="DABGKQ010000045">
    <property type="protein sequence ID" value="HAJ5806790.1"/>
    <property type="molecule type" value="Genomic_DNA"/>
</dbReference>
<reference evidence="11 20" key="9">
    <citation type="submission" date="2020-06" db="EMBL/GenBank/DDBJ databases">
        <title>Genomic analysis of Escherichia coli Ec98 resistant to antibiotic.</title>
        <authorList>
            <person name="Campos L."/>
        </authorList>
    </citation>
    <scope>NUCLEOTIDE SEQUENCE [LARGE SCALE GENOMIC DNA]</scope>
    <source>
        <strain evidence="11 20">UFU_EC98</strain>
    </source>
</reference>
<evidence type="ECO:0000313" key="8">
    <source>
        <dbReference type="EMBL" id="EFH0041671.1"/>
    </source>
</evidence>
<dbReference type="EMBL" id="MOHC01000035">
    <property type="protein sequence ID" value="OJN35945.1"/>
    <property type="molecule type" value="Genomic_DNA"/>
</dbReference>
<dbReference type="EMBL" id="WKUE01000148">
    <property type="protein sequence ID" value="MSI72395.1"/>
    <property type="molecule type" value="Genomic_DNA"/>
</dbReference>
<evidence type="ECO:0000313" key="12">
    <source>
        <dbReference type="EMBL" id="MDO2576839.1"/>
    </source>
</evidence>
<reference evidence="7 20" key="2">
    <citation type="submission" date="2017-10" db="EMBL/GenBank/DDBJ databases">
        <title>Genome and in vitro analysis of Escherichia coli resistant to antibiotic.</title>
        <authorList>
            <person name="Pereira U.P."/>
            <person name="Facimoto C.T."/>
            <person name="Campos P.A."/>
            <person name="Araujo B.F."/>
            <person name="Royer S."/>
            <person name="Goncalves I.R."/>
            <person name="Ferreira M.L."/>
            <person name="Gontijo P."/>
            <person name="Ribas R.M."/>
        </authorList>
    </citation>
    <scope>NUCLEOTIDE SEQUENCE [LARGE SCALE GENOMIC DNA]</scope>
    <source>
        <strain evidence="7 20">UFU_EC98</strain>
    </source>
</reference>
<feature type="transmembrane region" description="Helical" evidence="6">
    <location>
        <begin position="7"/>
        <end position="25"/>
    </location>
</feature>
<reference evidence="15 23" key="6">
    <citation type="submission" date="2018-10" db="EMBL/GenBank/DDBJ databases">
        <title>Comparison of Escherichia coli isolates recovered from retail chicken and from chicken fecal samples by antimicrobial susceptibility test and whole genome sequencing.</title>
        <authorList>
            <person name="Tang B."/>
            <person name="Ma Y."/>
            <person name="He X."/>
            <person name="Cao L."/>
            <person name="Xia X."/>
            <person name="Yang H."/>
        </authorList>
    </citation>
    <scope>NUCLEOTIDE SEQUENCE [LARGE SCALE GENOMIC DNA]</scope>
    <source>
        <strain evidence="15 23">CMJH98b</strain>
    </source>
</reference>